<gene>
    <name evidence="3" type="ORF">DCO61_01750</name>
    <name evidence="4" type="ORF">LS64_005935</name>
</gene>
<evidence type="ECO:0000313" key="4">
    <source>
        <dbReference type="EMBL" id="TLD94465.1"/>
    </source>
</evidence>
<dbReference type="EMBL" id="QBIU01000001">
    <property type="protein sequence ID" value="MWV68782.1"/>
    <property type="molecule type" value="Genomic_DNA"/>
</dbReference>
<feature type="transmembrane region" description="Helical" evidence="2">
    <location>
        <begin position="198"/>
        <end position="219"/>
    </location>
</feature>
<dbReference type="EMBL" id="JRMP02000007">
    <property type="protein sequence ID" value="TLD94465.1"/>
    <property type="molecule type" value="Genomic_DNA"/>
</dbReference>
<keyword evidence="2" id="KW-1133">Transmembrane helix</keyword>
<evidence type="ECO:0000313" key="5">
    <source>
        <dbReference type="Proteomes" id="UP000029714"/>
    </source>
</evidence>
<dbReference type="Proteomes" id="UP000477070">
    <property type="component" value="Unassembled WGS sequence"/>
</dbReference>
<dbReference type="Proteomes" id="UP000029714">
    <property type="component" value="Unassembled WGS sequence"/>
</dbReference>
<sequence length="253" mass="28978">MKKFFKRKNYLTWHLYISLFFIPMALMYKITGIVCIIGYFGDNKSVDLPLNEAQSSSLKSILESSFLESKSQDSKQNIESKNTESSKNIESKSQDSKVDSKETTESSKIDSKDSKETIESNPPNLELLRSNILKFLIENNIEIPTSTHFEEKWDKKSYLLGSQAKKIEIYKDNTNKLTIHTNDWLGNLIALHYARAGALFSTFAFSFVIFMFITYLTGLLMCDFKRQGKKYFLAIAIGFITTTALAIHGLYFL</sequence>
<reference evidence="4" key="3">
    <citation type="submission" date="2018-04" db="EMBL/GenBank/DDBJ databases">
        <authorList>
            <person name="Sheh A."/>
            <person name="Shen Z."/>
            <person name="Mannion A.J."/>
            <person name="Fox J.G."/>
        </authorList>
    </citation>
    <scope>NUCLEOTIDE SEQUENCE</scope>
    <source>
        <strain evidence="4">MIT 97-6194</strain>
    </source>
</reference>
<evidence type="ECO:0000313" key="3">
    <source>
        <dbReference type="EMBL" id="MWV68782.1"/>
    </source>
</evidence>
<reference evidence="3 6" key="4">
    <citation type="submission" date="2019-12" db="EMBL/GenBank/DDBJ databases">
        <title>Multi-Generational Helicobacter saguini Isolates.</title>
        <authorList>
            <person name="Mannion A."/>
            <person name="Shen Z."/>
            <person name="Fox J.G."/>
        </authorList>
    </citation>
    <scope>NUCLEOTIDE SEQUENCE [LARGE SCALE GENOMIC DNA]</scope>
    <source>
        <strain evidence="3">16-048</strain>
        <strain evidence="6">16-048 (F4)</strain>
    </source>
</reference>
<dbReference type="AlphaFoldDB" id="A0A347VRH5"/>
<keyword evidence="2" id="KW-0472">Membrane</keyword>
<evidence type="ECO:0000256" key="2">
    <source>
        <dbReference type="SAM" id="Phobius"/>
    </source>
</evidence>
<keyword evidence="5" id="KW-1185">Reference proteome</keyword>
<evidence type="ECO:0000313" key="6">
    <source>
        <dbReference type="Proteomes" id="UP000477070"/>
    </source>
</evidence>
<reference evidence="4 5" key="2">
    <citation type="journal article" date="2016" name="Infect. Immun.">
        <title>Helicobacter saguini, a Novel Helicobacter Isolated from Cotton-Top Tamarins with Ulcerative Colitis, Has Proinflammatory Properties and Induces Typhlocolitis and Dysplasia in Gnotobiotic IL-10-/- Mice.</title>
        <authorList>
            <person name="Shen Z."/>
            <person name="Mannion A."/>
            <person name="Whary M.T."/>
            <person name="Muthupalani S."/>
            <person name="Sheh A."/>
            <person name="Feng Y."/>
            <person name="Gong G."/>
            <person name="Vandamme P."/>
            <person name="Holcombe H.R."/>
            <person name="Paster B.J."/>
            <person name="Fox J.G."/>
        </authorList>
    </citation>
    <scope>NUCLEOTIDE SEQUENCE [LARGE SCALE GENOMIC DNA]</scope>
    <source>
        <strain evidence="4 5">MIT 97-6194</strain>
    </source>
</reference>
<evidence type="ECO:0000256" key="1">
    <source>
        <dbReference type="SAM" id="MobiDB-lite"/>
    </source>
</evidence>
<feature type="compositionally biased region" description="Basic and acidic residues" evidence="1">
    <location>
        <begin position="72"/>
        <end position="118"/>
    </location>
</feature>
<name>A0A347VRH5_9HELI</name>
<dbReference type="RefSeq" id="WP_034570382.1">
    <property type="nucleotide sequence ID" value="NZ_JRMP02000007.1"/>
</dbReference>
<evidence type="ECO:0008006" key="7">
    <source>
        <dbReference type="Google" id="ProtNLM"/>
    </source>
</evidence>
<dbReference type="OrthoDB" id="5327112at2"/>
<feature type="region of interest" description="Disordered" evidence="1">
    <location>
        <begin position="72"/>
        <end position="122"/>
    </location>
</feature>
<accession>A0A347VRH5</accession>
<keyword evidence="2" id="KW-0812">Transmembrane</keyword>
<protein>
    <recommendedName>
        <fullName evidence="7">Integral membrane protein</fullName>
    </recommendedName>
</protein>
<comment type="caution">
    <text evidence="4">The sequence shown here is derived from an EMBL/GenBank/DDBJ whole genome shotgun (WGS) entry which is preliminary data.</text>
</comment>
<feature type="transmembrane region" description="Helical" evidence="2">
    <location>
        <begin position="12"/>
        <end position="40"/>
    </location>
</feature>
<proteinExistence type="predicted"/>
<feature type="transmembrane region" description="Helical" evidence="2">
    <location>
        <begin position="231"/>
        <end position="252"/>
    </location>
</feature>
<reference evidence="4 5" key="1">
    <citation type="journal article" date="2014" name="Genome Announc.">
        <title>Draft genome sequences of eight enterohepatic helicobacter species isolated from both laboratory and wild rodents.</title>
        <authorList>
            <person name="Sheh A."/>
            <person name="Shen Z."/>
            <person name="Fox J.G."/>
        </authorList>
    </citation>
    <scope>NUCLEOTIDE SEQUENCE [LARGE SCALE GENOMIC DNA]</scope>
    <source>
        <strain evidence="4 5">MIT 97-6194</strain>
    </source>
</reference>
<organism evidence="4 5">
    <name type="scientific">Helicobacter saguini</name>
    <dbReference type="NCBI Taxonomy" id="1548018"/>
    <lineage>
        <taxon>Bacteria</taxon>
        <taxon>Pseudomonadati</taxon>
        <taxon>Campylobacterota</taxon>
        <taxon>Epsilonproteobacteria</taxon>
        <taxon>Campylobacterales</taxon>
        <taxon>Helicobacteraceae</taxon>
        <taxon>Helicobacter</taxon>
    </lineage>
</organism>